<protein>
    <submittedName>
        <fullName evidence="2">Uncharacterized protein</fullName>
    </submittedName>
</protein>
<evidence type="ECO:0000256" key="1">
    <source>
        <dbReference type="SAM" id="MobiDB-lite"/>
    </source>
</evidence>
<dbReference type="Proteomes" id="UP000799764">
    <property type="component" value="Unassembled WGS sequence"/>
</dbReference>
<dbReference type="AlphaFoldDB" id="A0A9P4P6U7"/>
<evidence type="ECO:0000313" key="2">
    <source>
        <dbReference type="EMBL" id="KAF2437624.1"/>
    </source>
</evidence>
<gene>
    <name evidence="2" type="ORF">P171DRAFT_449832</name>
</gene>
<proteinExistence type="predicted"/>
<feature type="compositionally biased region" description="Polar residues" evidence="1">
    <location>
        <begin position="197"/>
        <end position="206"/>
    </location>
</feature>
<dbReference type="EMBL" id="MU001515">
    <property type="protein sequence ID" value="KAF2437624.1"/>
    <property type="molecule type" value="Genomic_DNA"/>
</dbReference>
<feature type="compositionally biased region" description="Polar residues" evidence="1">
    <location>
        <begin position="173"/>
        <end position="182"/>
    </location>
</feature>
<reference evidence="2" key="1">
    <citation type="journal article" date="2020" name="Stud. Mycol.">
        <title>101 Dothideomycetes genomes: a test case for predicting lifestyles and emergence of pathogens.</title>
        <authorList>
            <person name="Haridas S."/>
            <person name="Albert R."/>
            <person name="Binder M."/>
            <person name="Bloem J."/>
            <person name="Labutti K."/>
            <person name="Salamov A."/>
            <person name="Andreopoulos B."/>
            <person name="Baker S."/>
            <person name="Barry K."/>
            <person name="Bills G."/>
            <person name="Bluhm B."/>
            <person name="Cannon C."/>
            <person name="Castanera R."/>
            <person name="Culley D."/>
            <person name="Daum C."/>
            <person name="Ezra D."/>
            <person name="Gonzalez J."/>
            <person name="Henrissat B."/>
            <person name="Kuo A."/>
            <person name="Liang C."/>
            <person name="Lipzen A."/>
            <person name="Lutzoni F."/>
            <person name="Magnuson J."/>
            <person name="Mondo S."/>
            <person name="Nolan M."/>
            <person name="Ohm R."/>
            <person name="Pangilinan J."/>
            <person name="Park H.-J."/>
            <person name="Ramirez L."/>
            <person name="Alfaro M."/>
            <person name="Sun H."/>
            <person name="Tritt A."/>
            <person name="Yoshinaga Y."/>
            <person name="Zwiers L.-H."/>
            <person name="Turgeon B."/>
            <person name="Goodwin S."/>
            <person name="Spatafora J."/>
            <person name="Crous P."/>
            <person name="Grigoriev I."/>
        </authorList>
    </citation>
    <scope>NUCLEOTIDE SEQUENCE</scope>
    <source>
        <strain evidence="2">CBS 690.94</strain>
    </source>
</reference>
<feature type="region of interest" description="Disordered" evidence="1">
    <location>
        <begin position="161"/>
        <end position="218"/>
    </location>
</feature>
<comment type="caution">
    <text evidence="2">The sequence shown here is derived from an EMBL/GenBank/DDBJ whole genome shotgun (WGS) entry which is preliminary data.</text>
</comment>
<evidence type="ECO:0000313" key="3">
    <source>
        <dbReference type="Proteomes" id="UP000799764"/>
    </source>
</evidence>
<keyword evidence="3" id="KW-1185">Reference proteome</keyword>
<organism evidence="2 3">
    <name type="scientific">Karstenula rhodostoma CBS 690.94</name>
    <dbReference type="NCBI Taxonomy" id="1392251"/>
    <lineage>
        <taxon>Eukaryota</taxon>
        <taxon>Fungi</taxon>
        <taxon>Dikarya</taxon>
        <taxon>Ascomycota</taxon>
        <taxon>Pezizomycotina</taxon>
        <taxon>Dothideomycetes</taxon>
        <taxon>Pleosporomycetidae</taxon>
        <taxon>Pleosporales</taxon>
        <taxon>Massarineae</taxon>
        <taxon>Didymosphaeriaceae</taxon>
        <taxon>Karstenula</taxon>
    </lineage>
</organism>
<sequence>MEQYRDTSFARIDDLATSTGGNAIPFSAILGAWEDAACEYEASIAFEQLRTVDAKKVVFEHAIANVRVSKYIQRLTKSAWALSVDNLAEAFGYASLMEPSFARNLVRLARRAGHTPWATVLAAIQTARDARRSSVNSRDQPTGAKWLAEDVAVAADALELPIDRRGPTKRQPKSSTKVSPSHQARKAANIPHRVPSHASSPGSTTNLRKRVVLGEISI</sequence>
<accession>A0A9P4P6U7</accession>
<name>A0A9P4P6U7_9PLEO</name>